<evidence type="ECO:0000313" key="1">
    <source>
        <dbReference type="EMBL" id="GHJ31098.1"/>
    </source>
</evidence>
<dbReference type="EMBL" id="BNEK01000005">
    <property type="protein sequence ID" value="GHJ31098.1"/>
    <property type="molecule type" value="Genomic_DNA"/>
</dbReference>
<accession>A0ABQ3U651</accession>
<dbReference type="Proteomes" id="UP001054854">
    <property type="component" value="Unassembled WGS sequence"/>
</dbReference>
<organism evidence="1 2">
    <name type="scientific">Streptomyces hygroscopicus</name>
    <dbReference type="NCBI Taxonomy" id="1912"/>
    <lineage>
        <taxon>Bacteria</taxon>
        <taxon>Bacillati</taxon>
        <taxon>Actinomycetota</taxon>
        <taxon>Actinomycetes</taxon>
        <taxon>Kitasatosporales</taxon>
        <taxon>Streptomycetaceae</taxon>
        <taxon>Streptomyces</taxon>
        <taxon>Streptomyces violaceusniger group</taxon>
    </lineage>
</organism>
<dbReference type="InterPro" id="IPR007710">
    <property type="entry name" value="Nucleoside_deoxyribTrfase"/>
</dbReference>
<dbReference type="Gene3D" id="3.40.50.450">
    <property type="match status" value="1"/>
</dbReference>
<comment type="caution">
    <text evidence="1">The sequence shown here is derived from an EMBL/GenBank/DDBJ whole genome shotgun (WGS) entry which is preliminary data.</text>
</comment>
<proteinExistence type="predicted"/>
<evidence type="ECO:0008006" key="3">
    <source>
        <dbReference type="Google" id="ProtNLM"/>
    </source>
</evidence>
<reference evidence="1" key="1">
    <citation type="submission" date="2024-05" db="EMBL/GenBank/DDBJ databases">
        <title>Whole genome shotgun sequence of Streptomyces hygroscopicus NBRC 113678.</title>
        <authorList>
            <person name="Komaki H."/>
            <person name="Tamura T."/>
        </authorList>
    </citation>
    <scope>NUCLEOTIDE SEQUENCE</scope>
    <source>
        <strain evidence="1">N11-34</strain>
    </source>
</reference>
<evidence type="ECO:0000313" key="2">
    <source>
        <dbReference type="Proteomes" id="UP001054854"/>
    </source>
</evidence>
<dbReference type="GeneID" id="89485031"/>
<dbReference type="SUPFAM" id="SSF52309">
    <property type="entry name" value="N-(deoxy)ribosyltransferase-like"/>
    <property type="match status" value="1"/>
</dbReference>
<dbReference type="RefSeq" id="WP_063767152.1">
    <property type="nucleotide sequence ID" value="NZ_BNEK01000005.1"/>
</dbReference>
<keyword evidence="2" id="KW-1185">Reference proteome</keyword>
<name>A0ABQ3U651_STRHY</name>
<sequence length="174" mass="18273">MPLADSPAPVGGMATVFLGGPFKALVDPATGAVPEAARHRYESLADAFAARGWRVLNAHRTEGWGLNEVSDVECTRRDFAWMRECDVFVAFPGDPASPGTHVELGWATALGRPTVILLEPGARHAALVTGLTVVSTVKLLEYRPDPDFPEQVAAEVAALLPPASTAAPATAGHP</sequence>
<gene>
    <name evidence="1" type="ORF">TPA0910_55310</name>
</gene>
<dbReference type="Pfam" id="PF05014">
    <property type="entry name" value="Nuc_deoxyrib_tr"/>
    <property type="match status" value="1"/>
</dbReference>
<protein>
    <recommendedName>
        <fullName evidence="3">Nucleoside 2-deoxyribosyltransferase</fullName>
    </recommendedName>
</protein>